<feature type="chain" id="PRO_5027010883" evidence="2">
    <location>
        <begin position="29"/>
        <end position="329"/>
    </location>
</feature>
<dbReference type="PIRSF" id="PIRSF017082">
    <property type="entry name" value="YflP"/>
    <property type="match status" value="1"/>
</dbReference>
<name>A0A6M1LML1_9PROT</name>
<dbReference type="EMBL" id="JAAIKB010000006">
    <property type="protein sequence ID" value="NGM21601.1"/>
    <property type="molecule type" value="Genomic_DNA"/>
</dbReference>
<reference evidence="3 4" key="1">
    <citation type="submission" date="2020-02" db="EMBL/GenBank/DDBJ databases">
        <authorList>
            <person name="Kim H.M."/>
            <person name="Jeon C.O."/>
        </authorList>
    </citation>
    <scope>NUCLEOTIDE SEQUENCE [LARGE SCALE GENOMIC DNA]</scope>
    <source>
        <strain evidence="3 4">PeD5</strain>
    </source>
</reference>
<evidence type="ECO:0000256" key="1">
    <source>
        <dbReference type="ARBA" id="ARBA00006987"/>
    </source>
</evidence>
<evidence type="ECO:0000256" key="2">
    <source>
        <dbReference type="SAM" id="SignalP"/>
    </source>
</evidence>
<proteinExistence type="inferred from homology"/>
<dbReference type="Gene3D" id="3.40.190.10">
    <property type="entry name" value="Periplasmic binding protein-like II"/>
    <property type="match status" value="1"/>
</dbReference>
<feature type="signal peptide" evidence="2">
    <location>
        <begin position="1"/>
        <end position="28"/>
    </location>
</feature>
<sequence length="329" mass="34502">MTRITRRSLLAGVGIAALGTGLARPALAQSGYPSRNVTIIAPVAPGSQSDIFARILSTPLAQRLGRPVIVENRPGGGGIVGTQAAVRAAPDGHTLMLHSSSGSLVAPQLRRPPPYVTPRDLVPVAVTLSGPSVIVVNPAIRANTIQDLVAELKANPGRFNLGSHGVGAFSHVAMELFMAETGTQMVHSPYNGGGPLAAAFAAGDVHVVLFDILTARPFLASGQGRPLAVVGERPATALPEVPLVSETVAPAVNMDYWFGVFAPAGTPEPIVERLNAEIAAIMGTPEYQARATEASMLTTPQPLPAIRARVEKEWDDWARVIRDRNIVSQ</sequence>
<keyword evidence="2" id="KW-0732">Signal</keyword>
<keyword evidence="4" id="KW-1185">Reference proteome</keyword>
<dbReference type="PROSITE" id="PS51318">
    <property type="entry name" value="TAT"/>
    <property type="match status" value="1"/>
</dbReference>
<dbReference type="InterPro" id="IPR005064">
    <property type="entry name" value="BUG"/>
</dbReference>
<dbReference type="InterPro" id="IPR042100">
    <property type="entry name" value="Bug_dom1"/>
</dbReference>
<dbReference type="PANTHER" id="PTHR42928:SF5">
    <property type="entry name" value="BLR1237 PROTEIN"/>
    <property type="match status" value="1"/>
</dbReference>
<evidence type="ECO:0000313" key="4">
    <source>
        <dbReference type="Proteomes" id="UP000475385"/>
    </source>
</evidence>
<comment type="similarity">
    <text evidence="1">Belongs to the UPF0065 (bug) family.</text>
</comment>
<organism evidence="3 4">
    <name type="scientific">Falsiroseomonas algicola</name>
    <dbReference type="NCBI Taxonomy" id="2716930"/>
    <lineage>
        <taxon>Bacteria</taxon>
        <taxon>Pseudomonadati</taxon>
        <taxon>Pseudomonadota</taxon>
        <taxon>Alphaproteobacteria</taxon>
        <taxon>Acetobacterales</taxon>
        <taxon>Roseomonadaceae</taxon>
        <taxon>Falsiroseomonas</taxon>
    </lineage>
</organism>
<protein>
    <submittedName>
        <fullName evidence="3">Tripartite tricarboxylate transporter substrate binding protein</fullName>
    </submittedName>
</protein>
<dbReference type="CDD" id="cd07012">
    <property type="entry name" value="PBP2_Bug_TTT"/>
    <property type="match status" value="1"/>
</dbReference>
<gene>
    <name evidence="3" type="ORF">G3576_16375</name>
</gene>
<comment type="caution">
    <text evidence="3">The sequence shown here is derived from an EMBL/GenBank/DDBJ whole genome shotgun (WGS) entry which is preliminary data.</text>
</comment>
<evidence type="ECO:0000313" key="3">
    <source>
        <dbReference type="EMBL" id="NGM21601.1"/>
    </source>
</evidence>
<dbReference type="InterPro" id="IPR006311">
    <property type="entry name" value="TAT_signal"/>
</dbReference>
<dbReference type="AlphaFoldDB" id="A0A6M1LML1"/>
<dbReference type="Proteomes" id="UP000475385">
    <property type="component" value="Unassembled WGS sequence"/>
</dbReference>
<dbReference type="SUPFAM" id="SSF53850">
    <property type="entry name" value="Periplasmic binding protein-like II"/>
    <property type="match status" value="1"/>
</dbReference>
<dbReference type="Pfam" id="PF03401">
    <property type="entry name" value="TctC"/>
    <property type="match status" value="1"/>
</dbReference>
<accession>A0A6M1LML1</accession>
<dbReference type="RefSeq" id="WP_164695506.1">
    <property type="nucleotide sequence ID" value="NZ_JAAIKB010000006.1"/>
</dbReference>
<reference evidence="3 4" key="2">
    <citation type="submission" date="2020-03" db="EMBL/GenBank/DDBJ databases">
        <title>Roseomonas stagni sp. nov., isolated from pond water in Japan.</title>
        <authorList>
            <person name="Furuhata K."/>
            <person name="Miyamoto H."/>
            <person name="Goto K."/>
        </authorList>
    </citation>
    <scope>NUCLEOTIDE SEQUENCE [LARGE SCALE GENOMIC DNA]</scope>
    <source>
        <strain evidence="3 4">PeD5</strain>
    </source>
</reference>
<dbReference type="PANTHER" id="PTHR42928">
    <property type="entry name" value="TRICARBOXYLATE-BINDING PROTEIN"/>
    <property type="match status" value="1"/>
</dbReference>
<dbReference type="Gene3D" id="3.40.190.150">
    <property type="entry name" value="Bordetella uptake gene, domain 1"/>
    <property type="match status" value="1"/>
</dbReference>